<evidence type="ECO:0000313" key="3">
    <source>
        <dbReference type="Proteomes" id="UP000309038"/>
    </source>
</evidence>
<feature type="domain" description="Reverse transcriptase Ty1/copia-type" evidence="1">
    <location>
        <begin position="11"/>
        <end position="251"/>
    </location>
</feature>
<dbReference type="Pfam" id="PF07727">
    <property type="entry name" value="RVT_2"/>
    <property type="match status" value="1"/>
</dbReference>
<dbReference type="AlphaFoldDB" id="A0A4S4K7Q9"/>
<gene>
    <name evidence="2" type="ORF">EW026_g7465</name>
</gene>
<name>A0A4S4K7Q9_9APHY</name>
<dbReference type="Proteomes" id="UP000309038">
    <property type="component" value="Unassembled WGS sequence"/>
</dbReference>
<dbReference type="InterPro" id="IPR043502">
    <property type="entry name" value="DNA/RNA_pol_sf"/>
</dbReference>
<protein>
    <recommendedName>
        <fullName evidence="1">Reverse transcriptase Ty1/copia-type domain-containing protein</fullName>
    </recommendedName>
</protein>
<sequence length="495" mass="56758">MYDEIKSHMENGTWELVDLPEGRKAIKCKWVYTIKADGRYKARLVAKGFSQQYGIDYEETFSPVARWESIRFLLAHAALENWEIESLDVKTAFLYGELDEEIYMEQPEGFVKKGMGAKVCRLRKAIYGLKQASRTWYYKIDQSLTKLGFVCTKSDAGIYVYHQRQGEVIVILYVDDILNIGPELKELTRVKEMLSKEYQMRDLGAVSQFLGMRIRRDREKHTIDIDQESYLTSSLERFGMQNSKPVSTPMAHGVQLVKAGPSYDANPELRHMYQSMIGTLLYLMLGTRPDISFAVTKLSQFMSNPTSEHMAAVKHIFRYLNGNRHLVIRYDGLSGSGLIGYVDSDWAEDKDDRHSIMGSAFFMANGVVSWVSRKQKTVALSSTEAEYMALSDTCRQISWLRQFESELGYAQTEPTPLCVDNQGAIFLASNPAHDRRTKHIDIRYHFVREFLEGNYVKFYYVPSADNIADVLTKPLAKQKHMDLSGRLGLTNDNRS</sequence>
<organism evidence="2 3">
    <name type="scientific">Hermanssonia centrifuga</name>
    <dbReference type="NCBI Taxonomy" id="98765"/>
    <lineage>
        <taxon>Eukaryota</taxon>
        <taxon>Fungi</taxon>
        <taxon>Dikarya</taxon>
        <taxon>Basidiomycota</taxon>
        <taxon>Agaricomycotina</taxon>
        <taxon>Agaricomycetes</taxon>
        <taxon>Polyporales</taxon>
        <taxon>Meruliaceae</taxon>
        <taxon>Hermanssonia</taxon>
    </lineage>
</organism>
<evidence type="ECO:0000313" key="2">
    <source>
        <dbReference type="EMBL" id="THG93886.1"/>
    </source>
</evidence>
<dbReference type="InterPro" id="IPR013103">
    <property type="entry name" value="RVT_2"/>
</dbReference>
<proteinExistence type="predicted"/>
<accession>A0A4S4K7Q9</accession>
<dbReference type="PANTHER" id="PTHR11439:SF483">
    <property type="entry name" value="PEPTIDE SYNTHASE GLIP-LIKE, PUTATIVE (AFU_ORTHOLOGUE AFUA_3G12920)-RELATED"/>
    <property type="match status" value="1"/>
</dbReference>
<dbReference type="SUPFAM" id="SSF56672">
    <property type="entry name" value="DNA/RNA polymerases"/>
    <property type="match status" value="1"/>
</dbReference>
<evidence type="ECO:0000259" key="1">
    <source>
        <dbReference type="Pfam" id="PF07727"/>
    </source>
</evidence>
<comment type="caution">
    <text evidence="2">The sequence shown here is derived from an EMBL/GenBank/DDBJ whole genome shotgun (WGS) entry which is preliminary data.</text>
</comment>
<keyword evidence="3" id="KW-1185">Reference proteome</keyword>
<dbReference type="PANTHER" id="PTHR11439">
    <property type="entry name" value="GAG-POL-RELATED RETROTRANSPOSON"/>
    <property type="match status" value="1"/>
</dbReference>
<reference evidence="2 3" key="1">
    <citation type="submission" date="2019-02" db="EMBL/GenBank/DDBJ databases">
        <title>Genome sequencing of the rare red list fungi Phlebia centrifuga.</title>
        <authorList>
            <person name="Buettner E."/>
            <person name="Kellner H."/>
        </authorList>
    </citation>
    <scope>NUCLEOTIDE SEQUENCE [LARGE SCALE GENOMIC DNA]</scope>
    <source>
        <strain evidence="2 3">DSM 108282</strain>
    </source>
</reference>
<dbReference type="CDD" id="cd09272">
    <property type="entry name" value="RNase_HI_RT_Ty1"/>
    <property type="match status" value="1"/>
</dbReference>
<dbReference type="EMBL" id="SGPJ01000548">
    <property type="protein sequence ID" value="THG93886.1"/>
    <property type="molecule type" value="Genomic_DNA"/>
</dbReference>